<feature type="coiled-coil region" evidence="3">
    <location>
        <begin position="269"/>
        <end position="318"/>
    </location>
</feature>
<evidence type="ECO:0000313" key="4">
    <source>
        <dbReference type="EMBL" id="KAJ3262048.1"/>
    </source>
</evidence>
<accession>A0AAD5Y6X4</accession>
<dbReference type="InterPro" id="IPR032675">
    <property type="entry name" value="LRR_dom_sf"/>
</dbReference>
<sequence>MQTVTLMGQQLENWSEIFPQIHTASYQYIKSLNLHSNLLKVLDPSLCLLPNLTILDMSSNQIESFVGINLPSLKSINLSNNKIKQIGGLENFKKLEFLKLSFNSIENLECFKALHGSQYPLKYLDLRGNDISDVKQIAMLNGCLQLRELLLATQPGYKTNPVCKTAVNIFSILPQLTILDERNSSGDLETTLYEDPTVTMFDSLLESDIGTPPRRKDLVTDTPFENMIPFEHEEFDTIRQYARTPVEHKHQKLPTNRLSPRPIIIENNNGEILAKMLQLQEQIQNITQKSANNESEKISLLERQIQQLAVTISKEREKTVKIATPKIERVIQTETVEDQKTVERFQQLEKQINSLFDFVKEGEKRQEEKEKTMKKRILKELPVNVEISPATSEEFIQIPTKLPKRKTKNQSLVWLEDDSEEIIDLSRQTPPKKFVKVSQNQLNPNPKVSNSVANLKLIAVLEAEQRRLKENEQRYAEKIKELNSELNSLKSSTTEFNTIKTEYTDLKAKYEAVKSSLSEYRKISLEKQKELEDSIAQSKNLTLQNEDYQCHVDKLDAKIKELSNNCSLFQKQIAELQNEFSKTEKSNKILEAEKEKLYTHCKTVENENSKLSVRLIKERESFKVKCAELKSEKQQILENVEKGNREIAYLKSLLSQKEESFRNNVESLITSHKNEMEAAVAKATKIETEKQSYLTDSLKKQLSQTQEAYKALELEFLSNIKKERKARAAAEEKLKESLQEKEESLKNVVNLEKKTKEQTDTIAELVKMVKELKANFDFLQEKERNSTQLYHASIQRFDENASKLQLLNNEKVNIEQKLQSAEQSNKSLLENNTKLQSELDSLLKKLSSMESSKEHQLNEKEKQIEILNKELRDMQSKYANYDDVLKIKESMLQDQNDTIKTLKTNLENKTREYQNVKKELELSSEYLQEYEQKEKSEYQELEDQVREYRENQESYRAMAQDYKLERDELRQEVISLTEKLNQRNASIEMIEKEVEKVKKNFDQKQQALIDKQQSEVQELEQKYSAEMAELSYYKSEKESILHQLRQTQSLLHKCTLQKDNIEKELRFVLMEMDKQKKASDAKMAKLLATVKEMV</sequence>
<evidence type="ECO:0000256" key="2">
    <source>
        <dbReference type="ARBA" id="ARBA00022737"/>
    </source>
</evidence>
<dbReference type="Pfam" id="PF12799">
    <property type="entry name" value="LRR_4"/>
    <property type="match status" value="1"/>
</dbReference>
<evidence type="ECO:0000256" key="3">
    <source>
        <dbReference type="SAM" id="Coils"/>
    </source>
</evidence>
<evidence type="ECO:0000256" key="1">
    <source>
        <dbReference type="ARBA" id="ARBA00022614"/>
    </source>
</evidence>
<reference evidence="4" key="1">
    <citation type="submission" date="2020-05" db="EMBL/GenBank/DDBJ databases">
        <title>Phylogenomic resolution of chytrid fungi.</title>
        <authorList>
            <person name="Stajich J.E."/>
            <person name="Amses K."/>
            <person name="Simmons R."/>
            <person name="Seto K."/>
            <person name="Myers J."/>
            <person name="Bonds A."/>
            <person name="Quandt C.A."/>
            <person name="Barry K."/>
            <person name="Liu P."/>
            <person name="Grigoriev I."/>
            <person name="Longcore J.E."/>
            <person name="James T.Y."/>
        </authorList>
    </citation>
    <scope>NUCLEOTIDE SEQUENCE</scope>
    <source>
        <strain evidence="4">PLAUS21</strain>
    </source>
</reference>
<evidence type="ECO:0000313" key="5">
    <source>
        <dbReference type="Proteomes" id="UP001210925"/>
    </source>
</evidence>
<proteinExistence type="predicted"/>
<dbReference type="EMBL" id="JADGKB010000003">
    <property type="protein sequence ID" value="KAJ3262048.1"/>
    <property type="molecule type" value="Genomic_DNA"/>
</dbReference>
<dbReference type="PROSITE" id="PS51450">
    <property type="entry name" value="LRR"/>
    <property type="match status" value="3"/>
</dbReference>
<feature type="coiled-coil region" evidence="3">
    <location>
        <begin position="458"/>
        <end position="492"/>
    </location>
</feature>
<dbReference type="AlphaFoldDB" id="A0AAD5Y6X4"/>
<name>A0AAD5Y6X4_9FUNG</name>
<keyword evidence="5" id="KW-1185">Reference proteome</keyword>
<dbReference type="Proteomes" id="UP001210925">
    <property type="component" value="Unassembled WGS sequence"/>
</dbReference>
<keyword evidence="2" id="KW-0677">Repeat</keyword>
<dbReference type="GO" id="GO:0005737">
    <property type="term" value="C:cytoplasm"/>
    <property type="evidence" value="ECO:0007669"/>
    <property type="project" value="TreeGrafter"/>
</dbReference>
<organism evidence="4 5">
    <name type="scientific">Boothiomyces macroporosus</name>
    <dbReference type="NCBI Taxonomy" id="261099"/>
    <lineage>
        <taxon>Eukaryota</taxon>
        <taxon>Fungi</taxon>
        <taxon>Fungi incertae sedis</taxon>
        <taxon>Chytridiomycota</taxon>
        <taxon>Chytridiomycota incertae sedis</taxon>
        <taxon>Chytridiomycetes</taxon>
        <taxon>Rhizophydiales</taxon>
        <taxon>Terramycetaceae</taxon>
        <taxon>Boothiomyces</taxon>
    </lineage>
</organism>
<dbReference type="InterPro" id="IPR001611">
    <property type="entry name" value="Leu-rich_rpt"/>
</dbReference>
<dbReference type="SMART" id="SM00365">
    <property type="entry name" value="LRR_SD22"/>
    <property type="match status" value="3"/>
</dbReference>
<keyword evidence="1" id="KW-0433">Leucine-rich repeat</keyword>
<dbReference type="SUPFAM" id="SSF52075">
    <property type="entry name" value="Outer arm dynein light chain 1"/>
    <property type="match status" value="1"/>
</dbReference>
<dbReference type="PANTHER" id="PTHR15454:SF34">
    <property type="entry name" value="LEUCINE-RICH REPEAT AND COILED-COIL DOMAIN-CONTAINING PROTEIN 1"/>
    <property type="match status" value="1"/>
</dbReference>
<protein>
    <submittedName>
        <fullName evidence="4">Leucine-rich repeat-containing protein 23</fullName>
    </submittedName>
</protein>
<dbReference type="Gene3D" id="3.80.10.10">
    <property type="entry name" value="Ribonuclease Inhibitor"/>
    <property type="match status" value="2"/>
</dbReference>
<dbReference type="PANTHER" id="PTHR15454">
    <property type="entry name" value="NISCHARIN RELATED"/>
    <property type="match status" value="1"/>
</dbReference>
<dbReference type="InterPro" id="IPR025875">
    <property type="entry name" value="Leu-rich_rpt_4"/>
</dbReference>
<feature type="coiled-coil region" evidence="3">
    <location>
        <begin position="545"/>
        <end position="1078"/>
    </location>
</feature>
<gene>
    <name evidence="4" type="primary">LRRC23_1</name>
    <name evidence="4" type="ORF">HK103_003891</name>
</gene>
<comment type="caution">
    <text evidence="4">The sequence shown here is derived from an EMBL/GenBank/DDBJ whole genome shotgun (WGS) entry which is preliminary data.</text>
</comment>
<keyword evidence="3" id="KW-0175">Coiled coil</keyword>
<dbReference type="Pfam" id="PF13516">
    <property type="entry name" value="LRR_6"/>
    <property type="match status" value="2"/>
</dbReference>
<dbReference type="SUPFAM" id="SSF57997">
    <property type="entry name" value="Tropomyosin"/>
    <property type="match status" value="1"/>
</dbReference>